<dbReference type="CDD" id="cd03205">
    <property type="entry name" value="GST_C_6"/>
    <property type="match status" value="1"/>
</dbReference>
<accession>A0A1I4LQQ0</accession>
<dbReference type="Pfam" id="PF13409">
    <property type="entry name" value="GST_N_2"/>
    <property type="match status" value="1"/>
</dbReference>
<dbReference type="Gene3D" id="1.20.1050.10">
    <property type="match status" value="1"/>
</dbReference>
<evidence type="ECO:0000313" key="3">
    <source>
        <dbReference type="EMBL" id="CAE6485321.1"/>
    </source>
</evidence>
<reference evidence="4 5" key="1">
    <citation type="submission" date="2016-10" db="EMBL/GenBank/DDBJ databases">
        <authorList>
            <person name="de Groot N.N."/>
        </authorList>
    </citation>
    <scope>NUCLEOTIDE SEQUENCE [LARGE SCALE GENOMIC DNA]</scope>
    <source>
        <strain evidence="4 5">Nm146</strain>
    </source>
</reference>
<evidence type="ECO:0000313" key="4">
    <source>
        <dbReference type="EMBL" id="SFL93176.1"/>
    </source>
</evidence>
<dbReference type="SFLD" id="SFLDS00019">
    <property type="entry name" value="Glutathione_Transferase_(cytos"/>
    <property type="match status" value="1"/>
</dbReference>
<dbReference type="PROSITE" id="PS50405">
    <property type="entry name" value="GST_CTER"/>
    <property type="match status" value="1"/>
</dbReference>
<feature type="domain" description="GST C-terminal" evidence="2">
    <location>
        <begin position="86"/>
        <end position="205"/>
    </location>
</feature>
<organism evidence="4 5">
    <name type="scientific">Nitrosomonas nitrosa</name>
    <dbReference type="NCBI Taxonomy" id="52442"/>
    <lineage>
        <taxon>Bacteria</taxon>
        <taxon>Pseudomonadati</taxon>
        <taxon>Pseudomonadota</taxon>
        <taxon>Betaproteobacteria</taxon>
        <taxon>Nitrosomonadales</taxon>
        <taxon>Nitrosomonadaceae</taxon>
        <taxon>Nitrosomonas</taxon>
    </lineage>
</organism>
<dbReference type="Proteomes" id="UP000601736">
    <property type="component" value="Unassembled WGS sequence"/>
</dbReference>
<dbReference type="InterPro" id="IPR040079">
    <property type="entry name" value="Glutathione_S-Trfase"/>
</dbReference>
<proteinExistence type="predicted"/>
<dbReference type="SUPFAM" id="SSF52833">
    <property type="entry name" value="Thioredoxin-like"/>
    <property type="match status" value="1"/>
</dbReference>
<dbReference type="PROSITE" id="PS50404">
    <property type="entry name" value="GST_NTER"/>
    <property type="match status" value="1"/>
</dbReference>
<dbReference type="InterPro" id="IPR010987">
    <property type="entry name" value="Glutathione-S-Trfase_C-like"/>
</dbReference>
<evidence type="ECO:0000259" key="1">
    <source>
        <dbReference type="PROSITE" id="PS50404"/>
    </source>
</evidence>
<keyword evidence="4" id="KW-0808">Transferase</keyword>
<dbReference type="PANTHER" id="PTHR43968">
    <property type="match status" value="1"/>
</dbReference>
<dbReference type="STRING" id="52442.SAMN05421880_102166"/>
<dbReference type="Proteomes" id="UP000199561">
    <property type="component" value="Unassembled WGS sequence"/>
</dbReference>
<dbReference type="InterPro" id="IPR036249">
    <property type="entry name" value="Thioredoxin-like_sf"/>
</dbReference>
<gene>
    <name evidence="3" type="primary">yibF</name>
    <name evidence="3" type="ORF">NMYAN_10271</name>
    <name evidence="4" type="ORF">SAMN05421880_102166</name>
</gene>
<dbReference type="Pfam" id="PF13410">
    <property type="entry name" value="GST_C_2"/>
    <property type="match status" value="1"/>
</dbReference>
<name>A0A1I4LQQ0_9PROT</name>
<reference evidence="3" key="2">
    <citation type="submission" date="2021-02" db="EMBL/GenBank/DDBJ databases">
        <authorList>
            <person name="Han P."/>
        </authorList>
    </citation>
    <scope>NUCLEOTIDE SEQUENCE</scope>
    <source>
        <strain evidence="3">Nitrosomonas nitrosa 18-3D</strain>
    </source>
</reference>
<dbReference type="GO" id="GO:0016740">
    <property type="term" value="F:transferase activity"/>
    <property type="evidence" value="ECO:0007669"/>
    <property type="project" value="UniProtKB-KW"/>
</dbReference>
<dbReference type="InterPro" id="IPR036282">
    <property type="entry name" value="Glutathione-S-Trfase_C_sf"/>
</dbReference>
<dbReference type="SUPFAM" id="SSF47616">
    <property type="entry name" value="GST C-terminal domain-like"/>
    <property type="match status" value="1"/>
</dbReference>
<dbReference type="AlphaFoldDB" id="A0A1I4LQQ0"/>
<dbReference type="InterPro" id="IPR004045">
    <property type="entry name" value="Glutathione_S-Trfase_N"/>
</dbReference>
<evidence type="ECO:0000259" key="2">
    <source>
        <dbReference type="PROSITE" id="PS50405"/>
    </source>
</evidence>
<dbReference type="EMBL" id="CAJNAP010000001">
    <property type="protein sequence ID" value="CAE6485321.1"/>
    <property type="molecule type" value="Genomic_DNA"/>
</dbReference>
<protein>
    <submittedName>
        <fullName evidence="4">Glutathione S-transferase</fullName>
    </submittedName>
    <submittedName>
        <fullName evidence="3">Uncharacterized GST-like protein YibF</fullName>
    </submittedName>
</protein>
<keyword evidence="5" id="KW-1185">Reference proteome</keyword>
<feature type="domain" description="GST N-terminal" evidence="1">
    <location>
        <begin position="1"/>
        <end position="78"/>
    </location>
</feature>
<dbReference type="RefSeq" id="WP_090666116.1">
    <property type="nucleotide sequence ID" value="NZ_CAJNAP010000001.1"/>
</dbReference>
<dbReference type="PANTHER" id="PTHR43968:SF6">
    <property type="entry name" value="GLUTATHIONE S-TRANSFERASE OMEGA"/>
    <property type="match status" value="1"/>
</dbReference>
<dbReference type="OrthoDB" id="8634103at2"/>
<sequence length="205" mass="23213">MKLVGSLTCPFVRKTRIVLAEKEISYNFEIDIPWSTDTHNANYNPLGKVPLLIMEDGKTLFDSRVIVEYLDTFNNPNPVSHLIPATGPQRWLVKRWEALADGICEAAANVYYERKRPEGLQSPEWITRQHKKIELSLAAAAMELGSNNWCAGETITLADIALGCAIGYLAFRNLQTEWSQSYPNLTKLIDKLEQRQSFISTAPRE</sequence>
<dbReference type="GO" id="GO:0005737">
    <property type="term" value="C:cytoplasm"/>
    <property type="evidence" value="ECO:0007669"/>
    <property type="project" value="TreeGrafter"/>
</dbReference>
<dbReference type="Gene3D" id="3.40.30.10">
    <property type="entry name" value="Glutaredoxin"/>
    <property type="match status" value="1"/>
</dbReference>
<evidence type="ECO:0000313" key="5">
    <source>
        <dbReference type="Proteomes" id="UP000199561"/>
    </source>
</evidence>
<dbReference type="NCBIfam" id="NF007682">
    <property type="entry name" value="PRK10357.1"/>
    <property type="match status" value="1"/>
</dbReference>
<dbReference type="InterPro" id="IPR050983">
    <property type="entry name" value="GST_Omega/HSP26"/>
</dbReference>
<dbReference type="SFLD" id="SFLDG00358">
    <property type="entry name" value="Main_(cytGST)"/>
    <property type="match status" value="1"/>
</dbReference>
<dbReference type="EMBL" id="FOUF01000002">
    <property type="protein sequence ID" value="SFL93176.1"/>
    <property type="molecule type" value="Genomic_DNA"/>
</dbReference>